<dbReference type="InterPro" id="IPR005818">
    <property type="entry name" value="Histone_H1/H5_H15"/>
</dbReference>
<dbReference type="AlphaFoldDB" id="A0A151IDH9"/>
<feature type="compositionally biased region" description="Basic residues" evidence="1">
    <location>
        <begin position="235"/>
        <end position="244"/>
    </location>
</feature>
<feature type="compositionally biased region" description="Basic and acidic residues" evidence="1">
    <location>
        <begin position="89"/>
        <end position="107"/>
    </location>
</feature>
<dbReference type="EMBL" id="KQ977939">
    <property type="protein sequence ID" value="KYM98537.1"/>
    <property type="molecule type" value="Genomic_DNA"/>
</dbReference>
<feature type="domain" description="H15" evidence="2">
    <location>
        <begin position="5"/>
        <end position="73"/>
    </location>
</feature>
<evidence type="ECO:0000313" key="3">
    <source>
        <dbReference type="EMBL" id="KYM98537.1"/>
    </source>
</evidence>
<reference evidence="3 4" key="1">
    <citation type="submission" date="2016-03" db="EMBL/GenBank/DDBJ databases">
        <title>Cyphomyrmex costatus WGS genome.</title>
        <authorList>
            <person name="Nygaard S."/>
            <person name="Hu H."/>
            <person name="Boomsma J."/>
            <person name="Zhang G."/>
        </authorList>
    </citation>
    <scope>NUCLEOTIDE SEQUENCE [LARGE SCALE GENOMIC DNA]</scope>
    <source>
        <strain evidence="3">MS0001</strain>
        <tissue evidence="3">Whole body</tissue>
    </source>
</reference>
<dbReference type="SUPFAM" id="SSF46785">
    <property type="entry name" value="Winged helix' DNA-binding domain"/>
    <property type="match status" value="1"/>
</dbReference>
<evidence type="ECO:0000256" key="1">
    <source>
        <dbReference type="SAM" id="MobiDB-lite"/>
    </source>
</evidence>
<dbReference type="PROSITE" id="PS51504">
    <property type="entry name" value="H15"/>
    <property type="match status" value="1"/>
</dbReference>
<protein>
    <recommendedName>
        <fullName evidence="2">H15 domain-containing protein</fullName>
    </recommendedName>
</protein>
<dbReference type="Pfam" id="PF00538">
    <property type="entry name" value="Linker_histone"/>
    <property type="match status" value="1"/>
</dbReference>
<dbReference type="OrthoDB" id="6754815at2759"/>
<feature type="compositionally biased region" description="Basic residues" evidence="1">
    <location>
        <begin position="160"/>
        <end position="169"/>
    </location>
</feature>
<dbReference type="InterPro" id="IPR036390">
    <property type="entry name" value="WH_DNA-bd_sf"/>
</dbReference>
<keyword evidence="4" id="KW-1185">Reference proteome</keyword>
<evidence type="ECO:0000313" key="4">
    <source>
        <dbReference type="Proteomes" id="UP000078542"/>
    </source>
</evidence>
<dbReference type="GO" id="GO:0006334">
    <property type="term" value="P:nucleosome assembly"/>
    <property type="evidence" value="ECO:0007669"/>
    <property type="project" value="InterPro"/>
</dbReference>
<feature type="compositionally biased region" description="Basic and acidic residues" evidence="1">
    <location>
        <begin position="178"/>
        <end position="192"/>
    </location>
</feature>
<accession>A0A151IDH9</accession>
<dbReference type="Gene3D" id="1.10.10.10">
    <property type="entry name" value="Winged helix-like DNA-binding domain superfamily/Winged helix DNA-binding domain"/>
    <property type="match status" value="1"/>
</dbReference>
<name>A0A151IDH9_9HYME</name>
<feature type="compositionally biased region" description="Basic residues" evidence="1">
    <location>
        <begin position="121"/>
        <end position="151"/>
    </location>
</feature>
<gene>
    <name evidence="3" type="ORF">ALC62_10756</name>
</gene>
<feature type="region of interest" description="Disordered" evidence="1">
    <location>
        <begin position="79"/>
        <end position="314"/>
    </location>
</feature>
<organism evidence="3 4">
    <name type="scientific">Cyphomyrmex costatus</name>
    <dbReference type="NCBI Taxonomy" id="456900"/>
    <lineage>
        <taxon>Eukaryota</taxon>
        <taxon>Metazoa</taxon>
        <taxon>Ecdysozoa</taxon>
        <taxon>Arthropoda</taxon>
        <taxon>Hexapoda</taxon>
        <taxon>Insecta</taxon>
        <taxon>Pterygota</taxon>
        <taxon>Neoptera</taxon>
        <taxon>Endopterygota</taxon>
        <taxon>Hymenoptera</taxon>
        <taxon>Apocrita</taxon>
        <taxon>Aculeata</taxon>
        <taxon>Formicoidea</taxon>
        <taxon>Formicidae</taxon>
        <taxon>Myrmicinae</taxon>
        <taxon>Cyphomyrmex</taxon>
    </lineage>
</organism>
<feature type="compositionally biased region" description="Basic and acidic residues" evidence="1">
    <location>
        <begin position="263"/>
        <end position="299"/>
    </location>
</feature>
<dbReference type="KEGG" id="ccoa:108777470"/>
<dbReference type="GO" id="GO:0000786">
    <property type="term" value="C:nucleosome"/>
    <property type="evidence" value="ECO:0007669"/>
    <property type="project" value="InterPro"/>
</dbReference>
<evidence type="ECO:0000259" key="2">
    <source>
        <dbReference type="PROSITE" id="PS51504"/>
    </source>
</evidence>
<dbReference type="Proteomes" id="UP000078542">
    <property type="component" value="Unassembled WGS sequence"/>
</dbReference>
<feature type="compositionally biased region" description="Basic residues" evidence="1">
    <location>
        <begin position="198"/>
        <end position="209"/>
    </location>
</feature>
<dbReference type="GO" id="GO:0003677">
    <property type="term" value="F:DNA binding"/>
    <property type="evidence" value="ECO:0007669"/>
    <property type="project" value="InterPro"/>
</dbReference>
<proteinExistence type="predicted"/>
<dbReference type="InterPro" id="IPR036388">
    <property type="entry name" value="WH-like_DNA-bd_sf"/>
</dbReference>
<feature type="compositionally biased region" description="Polar residues" evidence="1">
    <location>
        <begin position="300"/>
        <end position="314"/>
    </location>
</feature>
<sequence length="314" mass="36504">MVRPSHPRLMARVLDAVVNLGDTRGSSAHEVLSFIRLSNVSSKNLTLQVHRALKHAVNAGLLRRRSGRYKALATLNPNYVSNSASKEPPASKEPDNNQINDQKKLKSDVQAPISDVESSRTQKRKKKTTRRRNNSRHRNTKVRRKSRRSPYTRRSNPTQNRKRQQRKHTHENDEEFEDHSSEQDFLHRRDDSPILINRKTKRSRVSKRKRESDTSDESECNSDVSQKYIFQAKESHRKSKRKEARAKSKDRSASRARNPQLSKLEETENDGQRYDENHGSMEHNVARQEEHKDVERIHEPNNSNSGSILENSRD</sequence>